<reference evidence="3 4" key="1">
    <citation type="journal article" date="2013" name="Antonie Van Leeuwenhoek">
        <title>Sphingomonas ginsenosidivorax sp. nov., with the ability to transform ginsenosides.</title>
        <authorList>
            <person name="Jin X.F."/>
            <person name="Kim J.K."/>
            <person name="Liu Q.M."/>
            <person name="Kang M.S."/>
            <person name="He D."/>
            <person name="Jin F.X."/>
            <person name="Kim S.C."/>
            <person name="Im W.T."/>
        </authorList>
    </citation>
    <scope>NUCLEOTIDE SEQUENCE [LARGE SCALE GENOMIC DNA]</scope>
    <source>
        <strain evidence="3 4">KHI67</strain>
    </source>
</reference>
<dbReference type="PANTHER" id="PTHR47786:SF2">
    <property type="entry name" value="GLYCOSYL HYDROLASE FAMILY 13 CATALYTIC DOMAIN-CONTAINING PROTEIN"/>
    <property type="match status" value="1"/>
</dbReference>
<accession>A0A5C6UF16</accession>
<dbReference type="SUPFAM" id="SSF51445">
    <property type="entry name" value="(Trans)glycosidases"/>
    <property type="match status" value="1"/>
</dbReference>
<dbReference type="EMBL" id="VOQR01000001">
    <property type="protein sequence ID" value="TXC71362.1"/>
    <property type="molecule type" value="Genomic_DNA"/>
</dbReference>
<dbReference type="Proteomes" id="UP000321250">
    <property type="component" value="Unassembled WGS sequence"/>
</dbReference>
<gene>
    <name evidence="3" type="ORF">FSB78_10730</name>
</gene>
<dbReference type="InterPro" id="IPR017853">
    <property type="entry name" value="GH"/>
</dbReference>
<evidence type="ECO:0000256" key="1">
    <source>
        <dbReference type="SAM" id="SignalP"/>
    </source>
</evidence>
<organism evidence="3 4">
    <name type="scientific">Sphingomonas ginsenosidivorax</name>
    <dbReference type="NCBI Taxonomy" id="862135"/>
    <lineage>
        <taxon>Bacteria</taxon>
        <taxon>Pseudomonadati</taxon>
        <taxon>Pseudomonadota</taxon>
        <taxon>Alphaproteobacteria</taxon>
        <taxon>Sphingomonadales</taxon>
        <taxon>Sphingomonadaceae</taxon>
        <taxon>Sphingomonas</taxon>
    </lineage>
</organism>
<evidence type="ECO:0000313" key="3">
    <source>
        <dbReference type="EMBL" id="TXC71362.1"/>
    </source>
</evidence>
<protein>
    <submittedName>
        <fullName evidence="3">DUF3459 domain-containing protein</fullName>
    </submittedName>
</protein>
<dbReference type="Pfam" id="PF00128">
    <property type="entry name" value="Alpha-amylase"/>
    <property type="match status" value="1"/>
</dbReference>
<keyword evidence="1" id="KW-0732">Signal</keyword>
<dbReference type="CDD" id="cd11313">
    <property type="entry name" value="AmyAc_arch_bac_AmyA"/>
    <property type="match status" value="1"/>
</dbReference>
<feature type="domain" description="Glycosyl hydrolase family 13 catalytic" evidence="2">
    <location>
        <begin position="53"/>
        <end position="371"/>
    </location>
</feature>
<dbReference type="AlphaFoldDB" id="A0A5C6UF16"/>
<feature type="chain" id="PRO_5022979098" evidence="1">
    <location>
        <begin position="20"/>
        <end position="461"/>
    </location>
</feature>
<keyword evidence="4" id="KW-1185">Reference proteome</keyword>
<evidence type="ECO:0000313" key="4">
    <source>
        <dbReference type="Proteomes" id="UP000321250"/>
    </source>
</evidence>
<name>A0A5C6UF16_9SPHN</name>
<dbReference type="InterPro" id="IPR013780">
    <property type="entry name" value="Glyco_hydro_b"/>
</dbReference>
<dbReference type="SMART" id="SM00642">
    <property type="entry name" value="Aamy"/>
    <property type="match status" value="1"/>
</dbReference>
<dbReference type="GO" id="GO:0005975">
    <property type="term" value="P:carbohydrate metabolic process"/>
    <property type="evidence" value="ECO:0007669"/>
    <property type="project" value="InterPro"/>
</dbReference>
<proteinExistence type="predicted"/>
<dbReference type="RefSeq" id="WP_147082576.1">
    <property type="nucleotide sequence ID" value="NZ_VOQR01000001.1"/>
</dbReference>
<dbReference type="SUPFAM" id="SSF51011">
    <property type="entry name" value="Glycosyl hydrolase domain"/>
    <property type="match status" value="1"/>
</dbReference>
<dbReference type="Gene3D" id="2.60.40.1180">
    <property type="entry name" value="Golgi alpha-mannosidase II"/>
    <property type="match status" value="1"/>
</dbReference>
<dbReference type="Pfam" id="PF16657">
    <property type="entry name" value="Malt_amylase_C"/>
    <property type="match status" value="1"/>
</dbReference>
<comment type="caution">
    <text evidence="3">The sequence shown here is derived from an EMBL/GenBank/DDBJ whole genome shotgun (WGS) entry which is preliminary data.</text>
</comment>
<dbReference type="OrthoDB" id="9805159at2"/>
<dbReference type="InterPro" id="IPR032091">
    <property type="entry name" value="Malt_amylase-like_C"/>
</dbReference>
<sequence>MRALAAALSLALAATPALAQRPPIDQRTEADYAPRPYVTLQNAPWAKDAVIYQINTRQFTREGTFRAAQAELPRLKTLGVDILWLMPVQPIGAKNRKGTLGSPYSVRDYTAVNPEFGTKADLKAFVDAAHRQGFHVILDWVANHTAWDHAWVTQHPDWYKRDWHGDFHPTPWWDWTDIIDLDYSKPALRKAMTEAMAYWVRDIGIDGYRADVAGYVPLDFWEGVRVDLEAIRPVFMLAEWKTPDLLMRAFDATYSWQWYETMEGIAAGTSDATALYGYYSENEKGWPKAGMRMLWIENHDINAWHKTQFEAFGPMLDSAITLEMIGEGIPMIYNGQEACNPKRLKFFEKDPIDWSRPCRLDALYRDLIAFRKGHGALANGKWGATMIKVENDKPAQVFSFVRRQGDDQVFAAFNFSKTPVTVNFPTALQAGRYVEFRTGRKVTLRAGETVTLPAWGTLLLG</sequence>
<feature type="signal peptide" evidence="1">
    <location>
        <begin position="1"/>
        <end position="19"/>
    </location>
</feature>
<evidence type="ECO:0000259" key="2">
    <source>
        <dbReference type="SMART" id="SM00642"/>
    </source>
</evidence>
<dbReference type="PANTHER" id="PTHR47786">
    <property type="entry name" value="ALPHA-1,4-GLUCAN:MALTOSE-1-PHOSPHATE MALTOSYLTRANSFERASE"/>
    <property type="match status" value="1"/>
</dbReference>
<dbReference type="Gene3D" id="3.20.20.80">
    <property type="entry name" value="Glycosidases"/>
    <property type="match status" value="1"/>
</dbReference>
<dbReference type="InterPro" id="IPR006047">
    <property type="entry name" value="GH13_cat_dom"/>
</dbReference>